<organism evidence="1 2">
    <name type="scientific">Arctium lappa</name>
    <name type="common">Greater burdock</name>
    <name type="synonym">Lappa major</name>
    <dbReference type="NCBI Taxonomy" id="4217"/>
    <lineage>
        <taxon>Eukaryota</taxon>
        <taxon>Viridiplantae</taxon>
        <taxon>Streptophyta</taxon>
        <taxon>Embryophyta</taxon>
        <taxon>Tracheophyta</taxon>
        <taxon>Spermatophyta</taxon>
        <taxon>Magnoliopsida</taxon>
        <taxon>eudicotyledons</taxon>
        <taxon>Gunneridae</taxon>
        <taxon>Pentapetalae</taxon>
        <taxon>asterids</taxon>
        <taxon>campanulids</taxon>
        <taxon>Asterales</taxon>
        <taxon>Asteraceae</taxon>
        <taxon>Carduoideae</taxon>
        <taxon>Cardueae</taxon>
        <taxon>Arctiinae</taxon>
        <taxon>Arctium</taxon>
    </lineage>
</organism>
<proteinExistence type="predicted"/>
<sequence length="849" mass="95313">MPGSRRTFQDSAVSRIFVTPSPLSVLPDRDHKVSDLSIKSVKCYYEQFALFRFMYYYFAEENNSENLEKMGVMSRRVLPLCSNLCFCCPALRARSRQPVKRYKKLLADIFPRSQGGEPNDRKIGKLCEYASKNPLRIPKQSDSSASEVLSIFDGTSRHSRSNIVNWSSIFFVDIEAVQSQMIMDFITDYLEQKFYKNLRNENIVSVKAVLLVYGNLISSCKEEMPLFASSLLVIVHTLLEQTQHDEMQILGCHALVNFKDNQVDSAYMFNLESLIPKLCQLAEENGDDEKVLRLRSAGLEVLAFMVLFMGEQPHASMDFENIISVTLENYTDMPINRENRQLSQAQEHSPRVPKVEYNRSSFSEISKTSDFVNSKPQDVPPVDANKNPSYWARVCLHNMARSAKEATTVRRVLEPLFHKFDTDKLWLPEKGLAFAVLKYLQMMLEESDDRSHLLLPILIKHLDHKDVTKQPVLQLHIVNVATELSMYVKQHASVTIVGAITDLIKHYRKCLLRSFESSSLREGSDSCYAGLQCALENCISKLSCKVFGCGILATDVGCLDECMKGLSRFLIEVILYTTRSLKQMLWKANKVWMVGCVGDVGLILDIMAVVLENIPTSAAIARANLSALYRTAQVISSIPNITYLGKAFPDALFHHLLLAMSHLDHETRVLAHRVFSIVLIPSLSQPWSIHNLIPSQTGIPSMMSQKVADESLSIQYGNKSKPETIDEGTREKESHIVEHHVKHTTETSSHGSIGPSTSDGKAASSMRLNGRQVSLALSSIWIQATSMENTPANFEAMAHTYTLALSFILSKNSNHVALVRSTSGTLIMMQLDKGCKQAEPSTSLSPSTL</sequence>
<dbReference type="Proteomes" id="UP001055879">
    <property type="component" value="Linkage Group LG03"/>
</dbReference>
<dbReference type="EMBL" id="CM042049">
    <property type="protein sequence ID" value="KAI3746591.1"/>
    <property type="molecule type" value="Genomic_DNA"/>
</dbReference>
<comment type="caution">
    <text evidence="1">The sequence shown here is derived from an EMBL/GenBank/DDBJ whole genome shotgun (WGS) entry which is preliminary data.</text>
</comment>
<reference evidence="2" key="1">
    <citation type="journal article" date="2022" name="Mol. Ecol. Resour.">
        <title>The genomes of chicory, endive, great burdock and yacon provide insights into Asteraceae palaeo-polyploidization history and plant inulin production.</title>
        <authorList>
            <person name="Fan W."/>
            <person name="Wang S."/>
            <person name="Wang H."/>
            <person name="Wang A."/>
            <person name="Jiang F."/>
            <person name="Liu H."/>
            <person name="Zhao H."/>
            <person name="Xu D."/>
            <person name="Zhang Y."/>
        </authorList>
    </citation>
    <scope>NUCLEOTIDE SEQUENCE [LARGE SCALE GENOMIC DNA]</scope>
    <source>
        <strain evidence="2">cv. Niubang</strain>
    </source>
</reference>
<evidence type="ECO:0000313" key="1">
    <source>
        <dbReference type="EMBL" id="KAI3746591.1"/>
    </source>
</evidence>
<evidence type="ECO:0000313" key="2">
    <source>
        <dbReference type="Proteomes" id="UP001055879"/>
    </source>
</evidence>
<name>A0ACB9DK18_ARCLA</name>
<keyword evidence="2" id="KW-1185">Reference proteome</keyword>
<reference evidence="1 2" key="2">
    <citation type="journal article" date="2022" name="Mol. Ecol. Resour.">
        <title>The genomes of chicory, endive, great burdock and yacon provide insights into Asteraceae paleo-polyploidization history and plant inulin production.</title>
        <authorList>
            <person name="Fan W."/>
            <person name="Wang S."/>
            <person name="Wang H."/>
            <person name="Wang A."/>
            <person name="Jiang F."/>
            <person name="Liu H."/>
            <person name="Zhao H."/>
            <person name="Xu D."/>
            <person name="Zhang Y."/>
        </authorList>
    </citation>
    <scope>NUCLEOTIDE SEQUENCE [LARGE SCALE GENOMIC DNA]</scope>
    <source>
        <strain evidence="2">cv. Niubang</strain>
    </source>
</reference>
<gene>
    <name evidence="1" type="ORF">L6452_09026</name>
</gene>
<accession>A0ACB9DK18</accession>
<protein>
    <submittedName>
        <fullName evidence="1">Uncharacterized protein</fullName>
    </submittedName>
</protein>